<sequence>MAENLNCQYGAKCYRKSEEHLKKFKHPARRTNEDSASEEDESDLTSQPSKRQKLSEDQEADCEEQNQLPSRTEELEEEELEETCPIENEDADENPGTPPNIDIQEELRLKFKVEMPQDFFDFWDYCKSINPAKPSEALKEDIGLVLGGPYDVMAGRLKCVKGQRPNYLLHHRFFYDPPEFQTVLLGDEKKQHHLGYYRDEPQKVPVFIASNSATEGCTITTQGENIFAAVKLHIDRLIKQTKDKKRLEGLKKVDKSLTEWAKKSNHSLEAKTKNMKGRDKKVVTKTFHKAGIVVPLDSTGVGYRELPETDGDLKKILKKIVESETEQVRARYSDSLQEIITLIQFANDECDYGQGYELGLDLFCFGNERFHSMIGMLLSVAYQLLGREEFGEILDAHLKEREKDNVSKIL</sequence>
<evidence type="ECO:0000313" key="9">
    <source>
        <dbReference type="Proteomes" id="UP000007110"/>
    </source>
</evidence>
<dbReference type="PANTHER" id="PTHR13386:SF1">
    <property type="entry name" value="HISTONE PARYLATION FACTOR 1"/>
    <property type="match status" value="1"/>
</dbReference>
<feature type="compositionally biased region" description="Acidic residues" evidence="6">
    <location>
        <begin position="74"/>
        <end position="93"/>
    </location>
</feature>
<evidence type="ECO:0000256" key="3">
    <source>
        <dbReference type="ARBA" id="ARBA00010803"/>
    </source>
</evidence>
<dbReference type="KEGG" id="spu:584680"/>
<evidence type="ECO:0000256" key="6">
    <source>
        <dbReference type="SAM" id="MobiDB-lite"/>
    </source>
</evidence>
<accession>A0A7M7RFD4</accession>
<dbReference type="Proteomes" id="UP000007110">
    <property type="component" value="Unassembled WGS sequence"/>
</dbReference>
<dbReference type="InterPro" id="IPR019361">
    <property type="entry name" value="HPF1"/>
</dbReference>
<dbReference type="Pfam" id="PF10228">
    <property type="entry name" value="HPF1"/>
    <property type="match status" value="1"/>
</dbReference>
<evidence type="ECO:0000256" key="5">
    <source>
        <dbReference type="ARBA" id="ARBA00023242"/>
    </source>
</evidence>
<feature type="region of interest" description="Disordered" evidence="6">
    <location>
        <begin position="23"/>
        <end position="101"/>
    </location>
</feature>
<feature type="domain" description="PBZ-type" evidence="7">
    <location>
        <begin position="6"/>
        <end position="28"/>
    </location>
</feature>
<dbReference type="PANTHER" id="PTHR13386">
    <property type="entry name" value="HISTONE PARYLATION FACTOR 1"/>
    <property type="match status" value="1"/>
</dbReference>
<dbReference type="OrthoDB" id="416496at2759"/>
<evidence type="ECO:0000259" key="7">
    <source>
        <dbReference type="Pfam" id="PF10283"/>
    </source>
</evidence>
<keyword evidence="5" id="KW-0539">Nucleus</keyword>
<dbReference type="InterPro" id="IPR019406">
    <property type="entry name" value="APLF_PBZ"/>
</dbReference>
<dbReference type="OMA" id="HKELHML"/>
<reference evidence="9" key="1">
    <citation type="submission" date="2015-02" db="EMBL/GenBank/DDBJ databases">
        <title>Genome sequencing for Strongylocentrotus purpuratus.</title>
        <authorList>
            <person name="Murali S."/>
            <person name="Liu Y."/>
            <person name="Vee V."/>
            <person name="English A."/>
            <person name="Wang M."/>
            <person name="Skinner E."/>
            <person name="Han Y."/>
            <person name="Muzny D.M."/>
            <person name="Worley K.C."/>
            <person name="Gibbs R.A."/>
        </authorList>
    </citation>
    <scope>NUCLEOTIDE SEQUENCE</scope>
</reference>
<dbReference type="InParanoid" id="A0A7M7RFD4"/>
<evidence type="ECO:0000256" key="1">
    <source>
        <dbReference type="ARBA" id="ARBA00004123"/>
    </source>
</evidence>
<dbReference type="GO" id="GO:0140861">
    <property type="term" value="P:DNA repair-dependent chromatin remodeling"/>
    <property type="evidence" value="ECO:0000318"/>
    <property type="project" value="GO_Central"/>
</dbReference>
<reference evidence="8" key="2">
    <citation type="submission" date="2021-01" db="UniProtKB">
        <authorList>
            <consortium name="EnsemblMetazoa"/>
        </authorList>
    </citation>
    <scope>IDENTIFICATION</scope>
</reference>
<dbReference type="GO" id="GO:0006302">
    <property type="term" value="P:double-strand break repair"/>
    <property type="evidence" value="ECO:0000318"/>
    <property type="project" value="GO_Central"/>
</dbReference>
<dbReference type="CTD" id="54969"/>
<dbReference type="GeneID" id="584680"/>
<keyword evidence="9" id="KW-1185">Reference proteome</keyword>
<dbReference type="GO" id="GO:0042393">
    <property type="term" value="F:histone binding"/>
    <property type="evidence" value="ECO:0000318"/>
    <property type="project" value="GO_Central"/>
</dbReference>
<organism evidence="8 9">
    <name type="scientific">Strongylocentrotus purpuratus</name>
    <name type="common">Purple sea urchin</name>
    <dbReference type="NCBI Taxonomy" id="7668"/>
    <lineage>
        <taxon>Eukaryota</taxon>
        <taxon>Metazoa</taxon>
        <taxon>Echinodermata</taxon>
        <taxon>Eleutherozoa</taxon>
        <taxon>Echinozoa</taxon>
        <taxon>Echinoidea</taxon>
        <taxon>Euechinoidea</taxon>
        <taxon>Echinacea</taxon>
        <taxon>Camarodonta</taxon>
        <taxon>Echinidea</taxon>
        <taxon>Strongylocentrotidae</taxon>
        <taxon>Strongylocentrotus</taxon>
    </lineage>
</organism>
<dbReference type="GO" id="GO:0005694">
    <property type="term" value="C:chromosome"/>
    <property type="evidence" value="ECO:0007669"/>
    <property type="project" value="UniProtKB-SubCell"/>
</dbReference>
<dbReference type="GO" id="GO:0072572">
    <property type="term" value="F:poly-ADP-D-ribose binding"/>
    <property type="evidence" value="ECO:0000318"/>
    <property type="project" value="GO_Central"/>
</dbReference>
<protein>
    <recommendedName>
        <fullName evidence="7">PBZ-type domain-containing protein</fullName>
    </recommendedName>
</protein>
<name>A0A7M7RFD4_STRPU</name>
<dbReference type="Pfam" id="PF10283">
    <property type="entry name" value="zf-CCHH"/>
    <property type="match status" value="1"/>
</dbReference>
<dbReference type="AlphaFoldDB" id="A0A7M7RFD4"/>
<keyword evidence="4" id="KW-0158">Chromosome</keyword>
<evidence type="ECO:0000256" key="2">
    <source>
        <dbReference type="ARBA" id="ARBA00004286"/>
    </source>
</evidence>
<dbReference type="FunCoup" id="A0A7M7RFD4">
    <property type="interactions" value="1327"/>
</dbReference>
<comment type="similarity">
    <text evidence="3">Belongs to the HPF1 family.</text>
</comment>
<proteinExistence type="inferred from homology"/>
<evidence type="ECO:0000256" key="4">
    <source>
        <dbReference type="ARBA" id="ARBA00022454"/>
    </source>
</evidence>
<evidence type="ECO:0000313" key="8">
    <source>
        <dbReference type="EnsemblMetazoa" id="XP_789627"/>
    </source>
</evidence>
<dbReference type="EnsemblMetazoa" id="XM_784534">
    <property type="protein sequence ID" value="XP_789627"/>
    <property type="gene ID" value="LOC584680"/>
</dbReference>
<dbReference type="RefSeq" id="XP_789627.1">
    <property type="nucleotide sequence ID" value="XM_784534.5"/>
</dbReference>
<dbReference type="GO" id="GO:0005634">
    <property type="term" value="C:nucleus"/>
    <property type="evidence" value="ECO:0000318"/>
    <property type="project" value="GO_Central"/>
</dbReference>
<comment type="subcellular location">
    <subcellularLocation>
        <location evidence="2">Chromosome</location>
    </subcellularLocation>
    <subcellularLocation>
        <location evidence="1">Nucleus</location>
    </subcellularLocation>
</comment>